<dbReference type="AlphaFoldDB" id="A0A0F9A748"/>
<organism evidence="1">
    <name type="scientific">marine sediment metagenome</name>
    <dbReference type="NCBI Taxonomy" id="412755"/>
    <lineage>
        <taxon>unclassified sequences</taxon>
        <taxon>metagenomes</taxon>
        <taxon>ecological metagenomes</taxon>
    </lineage>
</organism>
<name>A0A0F9A748_9ZZZZ</name>
<accession>A0A0F9A748</accession>
<evidence type="ECO:0000313" key="1">
    <source>
        <dbReference type="EMBL" id="KKL05285.1"/>
    </source>
</evidence>
<proteinExistence type="predicted"/>
<comment type="caution">
    <text evidence="1">The sequence shown here is derived from an EMBL/GenBank/DDBJ whole genome shotgun (WGS) entry which is preliminary data.</text>
</comment>
<reference evidence="1" key="1">
    <citation type="journal article" date="2015" name="Nature">
        <title>Complex archaea that bridge the gap between prokaryotes and eukaryotes.</title>
        <authorList>
            <person name="Spang A."/>
            <person name="Saw J.H."/>
            <person name="Jorgensen S.L."/>
            <person name="Zaremba-Niedzwiedzka K."/>
            <person name="Martijn J."/>
            <person name="Lind A.E."/>
            <person name="van Eijk R."/>
            <person name="Schleper C."/>
            <person name="Guy L."/>
            <person name="Ettema T.J."/>
        </authorList>
    </citation>
    <scope>NUCLEOTIDE SEQUENCE</scope>
</reference>
<sequence length="161" mass="17921">MTGKREDAALIKRMERRHAVLEFRKQGLSYRVIAGKLEEAGIDSVSHQTVKTDCKTALAELAADNMETTEELRQLMLERHDMALEGLHKRVADGDPQAVNAFIAVNKEIAKLTGLYAPERRDTRNWNLSINFAEAVNMLKAADEKLKATSIIDGEVVDGSD</sequence>
<dbReference type="EMBL" id="LAZR01044183">
    <property type="protein sequence ID" value="KKL05285.1"/>
    <property type="molecule type" value="Genomic_DNA"/>
</dbReference>
<gene>
    <name evidence="1" type="ORF">LCGC14_2607560</name>
</gene>
<protein>
    <submittedName>
        <fullName evidence="1">Uncharacterized protein</fullName>
    </submittedName>
</protein>